<feature type="region of interest" description="Disordered" evidence="1">
    <location>
        <begin position="1"/>
        <end position="133"/>
    </location>
</feature>
<evidence type="ECO:0000313" key="2">
    <source>
        <dbReference type="EMBL" id="OQR69555.1"/>
    </source>
</evidence>
<evidence type="ECO:0000256" key="1">
    <source>
        <dbReference type="SAM" id="MobiDB-lite"/>
    </source>
</evidence>
<accession>A0A1V9X7J7</accession>
<name>A0A1V9X7J7_9ACAR</name>
<feature type="compositionally biased region" description="Basic and acidic residues" evidence="1">
    <location>
        <begin position="14"/>
        <end position="54"/>
    </location>
</feature>
<dbReference type="EMBL" id="MNPL01020515">
    <property type="protein sequence ID" value="OQR69555.1"/>
    <property type="molecule type" value="Genomic_DNA"/>
</dbReference>
<reference evidence="2 3" key="1">
    <citation type="journal article" date="2017" name="Gigascience">
        <title>Draft genome of the honey bee ectoparasitic mite, Tropilaelaps mercedesae, is shaped by the parasitic life history.</title>
        <authorList>
            <person name="Dong X."/>
            <person name="Armstrong S.D."/>
            <person name="Xia D."/>
            <person name="Makepeace B.L."/>
            <person name="Darby A.C."/>
            <person name="Kadowaki T."/>
        </authorList>
    </citation>
    <scope>NUCLEOTIDE SEQUENCE [LARGE SCALE GENOMIC DNA]</scope>
    <source>
        <strain evidence="2">Wuxi-XJTLU</strain>
    </source>
</reference>
<evidence type="ECO:0000313" key="3">
    <source>
        <dbReference type="Proteomes" id="UP000192247"/>
    </source>
</evidence>
<feature type="compositionally biased region" description="Polar residues" evidence="1">
    <location>
        <begin position="1"/>
        <end position="11"/>
    </location>
</feature>
<protein>
    <submittedName>
        <fullName evidence="2">Uncharacterized protein</fullName>
    </submittedName>
</protein>
<sequence length="133" mass="15541">MADNNNEQNIQQHKKSDQPRGEDDADRPQAWHLEELGVSIDNERQDAYSWKESETSDTEGYSDTSYDTEESVYASETEEDSGRCTASDTEPEDNNRRDRGYDQGYDIEYDQGYGRGYDQEYDREYDRSDESNE</sequence>
<dbReference type="InParanoid" id="A0A1V9X7J7"/>
<proteinExistence type="predicted"/>
<keyword evidence="3" id="KW-1185">Reference proteome</keyword>
<feature type="compositionally biased region" description="Basic and acidic residues" evidence="1">
    <location>
        <begin position="117"/>
        <end position="133"/>
    </location>
</feature>
<dbReference type="AlphaFoldDB" id="A0A1V9X7J7"/>
<dbReference type="Proteomes" id="UP000192247">
    <property type="component" value="Unassembled WGS sequence"/>
</dbReference>
<comment type="caution">
    <text evidence="2">The sequence shown here is derived from an EMBL/GenBank/DDBJ whole genome shotgun (WGS) entry which is preliminary data.</text>
</comment>
<feature type="non-terminal residue" evidence="2">
    <location>
        <position position="133"/>
    </location>
</feature>
<organism evidence="2 3">
    <name type="scientific">Tropilaelaps mercedesae</name>
    <dbReference type="NCBI Taxonomy" id="418985"/>
    <lineage>
        <taxon>Eukaryota</taxon>
        <taxon>Metazoa</taxon>
        <taxon>Ecdysozoa</taxon>
        <taxon>Arthropoda</taxon>
        <taxon>Chelicerata</taxon>
        <taxon>Arachnida</taxon>
        <taxon>Acari</taxon>
        <taxon>Parasitiformes</taxon>
        <taxon>Mesostigmata</taxon>
        <taxon>Gamasina</taxon>
        <taxon>Dermanyssoidea</taxon>
        <taxon>Laelapidae</taxon>
        <taxon>Tropilaelaps</taxon>
    </lineage>
</organism>
<gene>
    <name evidence="2" type="ORF">BIW11_01827</name>
</gene>